<proteinExistence type="predicted"/>
<dbReference type="PANTHER" id="PTHR34107">
    <property type="entry name" value="SLL0198 PROTEIN-RELATED"/>
    <property type="match status" value="1"/>
</dbReference>
<feature type="domain" description="Putative restriction endonuclease" evidence="1">
    <location>
        <begin position="21"/>
        <end position="168"/>
    </location>
</feature>
<evidence type="ECO:0000313" key="2">
    <source>
        <dbReference type="EMBL" id="TGL63039.1"/>
    </source>
</evidence>
<protein>
    <submittedName>
        <fullName evidence="2">Uma2 family endonuclease</fullName>
    </submittedName>
</protein>
<keyword evidence="2" id="KW-0255">Endonuclease</keyword>
<dbReference type="Pfam" id="PF05685">
    <property type="entry name" value="Uma2"/>
    <property type="match status" value="1"/>
</dbReference>
<dbReference type="RefSeq" id="WP_135621644.1">
    <property type="nucleotide sequence ID" value="NZ_RQGD01000007.1"/>
</dbReference>
<organism evidence="2 3">
    <name type="scientific">Leptospira ognonensis</name>
    <dbReference type="NCBI Taxonomy" id="2484945"/>
    <lineage>
        <taxon>Bacteria</taxon>
        <taxon>Pseudomonadati</taxon>
        <taxon>Spirochaetota</taxon>
        <taxon>Spirochaetia</taxon>
        <taxon>Leptospirales</taxon>
        <taxon>Leptospiraceae</taxon>
        <taxon>Leptospira</taxon>
    </lineage>
</organism>
<accession>A0A4R9KB97</accession>
<dbReference type="EMBL" id="RQGD01000007">
    <property type="protein sequence ID" value="TGL63039.1"/>
    <property type="molecule type" value="Genomic_DNA"/>
</dbReference>
<comment type="caution">
    <text evidence="2">The sequence shown here is derived from an EMBL/GenBank/DDBJ whole genome shotgun (WGS) entry which is preliminary data.</text>
</comment>
<dbReference type="GO" id="GO:0004519">
    <property type="term" value="F:endonuclease activity"/>
    <property type="evidence" value="ECO:0007669"/>
    <property type="project" value="UniProtKB-KW"/>
</dbReference>
<keyword evidence="2" id="KW-0378">Hydrolase</keyword>
<keyword evidence="3" id="KW-1185">Reference proteome</keyword>
<evidence type="ECO:0000259" key="1">
    <source>
        <dbReference type="Pfam" id="PF05685"/>
    </source>
</evidence>
<dbReference type="CDD" id="cd06260">
    <property type="entry name" value="DUF820-like"/>
    <property type="match status" value="1"/>
</dbReference>
<gene>
    <name evidence="2" type="ORF">EHQ58_01870</name>
</gene>
<dbReference type="Gene3D" id="3.90.1570.10">
    <property type="entry name" value="tt1808, chain A"/>
    <property type="match status" value="1"/>
</dbReference>
<evidence type="ECO:0000313" key="3">
    <source>
        <dbReference type="Proteomes" id="UP000297693"/>
    </source>
</evidence>
<name>A0A4R9KB97_9LEPT</name>
<sequence length="188" mass="21671">MSDSLLTKESPKYKGWKVTREEYLSLPDDGFVYDMIDGVLVLSPSGFFDHGSLASRFGYFLQSFLERIPVGQMTTETDMFLPDGGDVLRPDISFILKENLSIVKGHIHGVPDLVCEVLSDFTRDRDLGVKAYRYLLNGVREYWIVDPKAKVIFLWINRDKREWEKRSATVLESELVKGFSVKREEMFS</sequence>
<keyword evidence="2" id="KW-0540">Nuclease</keyword>
<dbReference type="InterPro" id="IPR012296">
    <property type="entry name" value="Nuclease_put_TT1808"/>
</dbReference>
<dbReference type="InterPro" id="IPR011335">
    <property type="entry name" value="Restrct_endonuc-II-like"/>
</dbReference>
<dbReference type="InterPro" id="IPR008538">
    <property type="entry name" value="Uma2"/>
</dbReference>
<dbReference type="Proteomes" id="UP000297693">
    <property type="component" value="Unassembled WGS sequence"/>
</dbReference>
<dbReference type="OrthoDB" id="9808428at2"/>
<dbReference type="PANTHER" id="PTHR34107:SF4">
    <property type="entry name" value="SLL1222 PROTEIN"/>
    <property type="match status" value="1"/>
</dbReference>
<dbReference type="SUPFAM" id="SSF52980">
    <property type="entry name" value="Restriction endonuclease-like"/>
    <property type="match status" value="1"/>
</dbReference>
<reference evidence="2" key="1">
    <citation type="journal article" date="2019" name="PLoS Negl. Trop. Dis.">
        <title>Revisiting the worldwide diversity of Leptospira species in the environment.</title>
        <authorList>
            <person name="Vincent A.T."/>
            <person name="Schiettekatte O."/>
            <person name="Bourhy P."/>
            <person name="Veyrier F.J."/>
            <person name="Picardeau M."/>
        </authorList>
    </citation>
    <scope>NUCLEOTIDE SEQUENCE [LARGE SCALE GENOMIC DNA]</scope>
    <source>
        <strain evidence="2">201702476</strain>
    </source>
</reference>
<dbReference type="AlphaFoldDB" id="A0A4R9KB97"/>